<feature type="domain" description="CMP/dCMP-type deaminase" evidence="16">
    <location>
        <begin position="3"/>
        <end position="125"/>
    </location>
</feature>
<keyword evidence="11" id="KW-0511">Multifunctional enzyme</keyword>
<comment type="similarity">
    <text evidence="4 12">In the N-terminal section; belongs to the cytidine and deoxycytidylate deaminase family.</text>
</comment>
<dbReference type="GO" id="GO:0050661">
    <property type="term" value="F:NADP binding"/>
    <property type="evidence" value="ECO:0007669"/>
    <property type="project" value="InterPro"/>
</dbReference>
<dbReference type="InterPro" id="IPR016193">
    <property type="entry name" value="Cytidine_deaminase-like"/>
</dbReference>
<organism evidence="17 19">
    <name type="scientific">Marivita cryptomonadis</name>
    <dbReference type="NCBI Taxonomy" id="505252"/>
    <lineage>
        <taxon>Bacteria</taxon>
        <taxon>Pseudomonadati</taxon>
        <taxon>Pseudomonadota</taxon>
        <taxon>Alphaproteobacteria</taxon>
        <taxon>Rhodobacterales</taxon>
        <taxon>Roseobacteraceae</taxon>
        <taxon>Marivita</taxon>
    </lineage>
</organism>
<comment type="function">
    <text evidence="1 12">Converts 2,5-diamino-6-(ribosylamino)-4(3h)-pyrimidinone 5'-phosphate into 5-amino-6-(ribosylamino)-2,4(1h,3h)-pyrimidinedione 5'-phosphate.</text>
</comment>
<dbReference type="SUPFAM" id="SSF53927">
    <property type="entry name" value="Cytidine deaminase-like"/>
    <property type="match status" value="1"/>
</dbReference>
<dbReference type="PIRSF" id="PIRSF006769">
    <property type="entry name" value="RibD"/>
    <property type="match status" value="1"/>
</dbReference>
<evidence type="ECO:0000259" key="16">
    <source>
        <dbReference type="PROSITE" id="PS51747"/>
    </source>
</evidence>
<evidence type="ECO:0000313" key="20">
    <source>
        <dbReference type="Proteomes" id="UP000809440"/>
    </source>
</evidence>
<dbReference type="RefSeq" id="WP_085628264.1">
    <property type="nucleotide sequence ID" value="NZ_JAFBWU010000001.1"/>
</dbReference>
<dbReference type="AlphaFoldDB" id="A0A9Q2P6P1"/>
<feature type="binding site" evidence="15">
    <location>
        <position position="77"/>
    </location>
    <ligand>
        <name>Zn(2+)</name>
        <dbReference type="ChEBI" id="CHEBI:29105"/>
        <note>catalytic</note>
    </ligand>
</feature>
<dbReference type="SUPFAM" id="SSF53597">
    <property type="entry name" value="Dihydrofolate reductase-like"/>
    <property type="match status" value="1"/>
</dbReference>
<dbReference type="PROSITE" id="PS00903">
    <property type="entry name" value="CYT_DCMP_DEAMINASES_1"/>
    <property type="match status" value="1"/>
</dbReference>
<feature type="binding site" evidence="14">
    <location>
        <position position="202"/>
    </location>
    <ligand>
        <name>NADP(+)</name>
        <dbReference type="ChEBI" id="CHEBI:58349"/>
    </ligand>
</feature>
<dbReference type="OrthoDB" id="9800865at2"/>
<dbReference type="EMBL" id="JAFBXE010000001">
    <property type="protein sequence ID" value="MBM2410944.1"/>
    <property type="molecule type" value="Genomic_DNA"/>
</dbReference>
<keyword evidence="8 12" id="KW-0862">Zinc</keyword>
<proteinExistence type="inferred from homology"/>
<sequence length="370" mass="39356">MRPDDARHMHRALELGRRGIGNTWPNPAVGCVIVNGDVVVGEGWTQPSGRPHAETEALEQAGEAARGGTAYVTLEPCSHHGLTPPCTNALIAAGIVRVVAPFSDIDPRVSGQGFDHLRAAGVEVVTGVCADDAADDHAGFFCRIETGRPSLTLKLATSLDGRIATASGDSQWITGAETRAFVHRLRATHDAVMVGAGTVRADDPLLTVRGFDVPRQPVRIVVSRKLDFPVDGNLARTLDIAPLWLCHADDAPDDLREAWTTRGAKLIRVPLQGRQVEIPALMQALGAQGLTRVFCEGGGELAASLLSADVVDQLDLHMGGVVIGAEGRPALGALGLDRLSEAPRFALKSVRQSGDDVVQSWMRQRRQSDA</sequence>
<dbReference type="NCBIfam" id="TIGR00227">
    <property type="entry name" value="ribD_Cterm"/>
    <property type="match status" value="1"/>
</dbReference>
<feature type="binding site" evidence="14">
    <location>
        <position position="209"/>
    </location>
    <ligand>
        <name>substrate</name>
    </ligand>
</feature>
<dbReference type="PANTHER" id="PTHR38011:SF7">
    <property type="entry name" value="2,5-DIAMINO-6-RIBOSYLAMINO-4(3H)-PYRIMIDINONE 5'-PHOSPHATE REDUCTASE"/>
    <property type="match status" value="1"/>
</dbReference>
<dbReference type="Pfam" id="PF00383">
    <property type="entry name" value="dCMP_cyt_deam_1"/>
    <property type="match status" value="1"/>
</dbReference>
<dbReference type="CDD" id="cd01284">
    <property type="entry name" value="Riboflavin_deaminase-reductase"/>
    <property type="match status" value="1"/>
</dbReference>
<dbReference type="EC" id="3.5.4.26" evidence="12"/>
<name>A0A9Q2P6P1_9RHOB</name>
<reference evidence="17 20" key="1">
    <citation type="submission" date="2021-01" db="EMBL/GenBank/DDBJ databases">
        <title>Diatom-associated Roseobacters Show Island Model of Population Structure.</title>
        <authorList>
            <person name="Qu L."/>
            <person name="Feng X."/>
            <person name="Chen Y."/>
            <person name="Li L."/>
            <person name="Wang X."/>
            <person name="Hu Z."/>
            <person name="Wang H."/>
            <person name="Luo H."/>
        </authorList>
    </citation>
    <scope>NUCLEOTIDE SEQUENCE</scope>
    <source>
        <strain evidence="18 20">CC28-63</strain>
        <strain evidence="17">CC28-69</strain>
    </source>
</reference>
<dbReference type="EMBL" id="JAFBXF010000001">
    <property type="protein sequence ID" value="MBM2415611.1"/>
    <property type="molecule type" value="Genomic_DNA"/>
</dbReference>
<evidence type="ECO:0000256" key="6">
    <source>
        <dbReference type="ARBA" id="ARBA00022619"/>
    </source>
</evidence>
<feature type="binding site" evidence="14">
    <location>
        <position position="186"/>
    </location>
    <ligand>
        <name>substrate</name>
    </ligand>
</feature>
<dbReference type="Gene3D" id="3.40.140.10">
    <property type="entry name" value="Cytidine Deaminase, domain 2"/>
    <property type="match status" value="1"/>
</dbReference>
<feature type="binding site" evidence="14">
    <location>
        <position position="170"/>
    </location>
    <ligand>
        <name>substrate</name>
    </ligand>
</feature>
<evidence type="ECO:0000256" key="10">
    <source>
        <dbReference type="ARBA" id="ARBA00023002"/>
    </source>
</evidence>
<protein>
    <recommendedName>
        <fullName evidence="12">Riboflavin biosynthesis protein RibD</fullName>
    </recommendedName>
    <domain>
        <recommendedName>
            <fullName evidence="12">Diaminohydroxyphosphoribosylaminopyrimidine deaminase</fullName>
            <shortName evidence="12">DRAP deaminase</shortName>
            <ecNumber evidence="12">3.5.4.26</ecNumber>
        </recommendedName>
        <alternativeName>
            <fullName evidence="12">Riboflavin-specific deaminase</fullName>
        </alternativeName>
    </domain>
    <domain>
        <recommendedName>
            <fullName evidence="12">5-amino-6-(5-phosphoribosylamino)uracil reductase</fullName>
            <ecNumber evidence="12">1.1.1.193</ecNumber>
        </recommendedName>
        <alternativeName>
            <fullName evidence="12">HTP reductase</fullName>
        </alternativeName>
    </domain>
</protein>
<feature type="binding site" evidence="14">
    <location>
        <position position="172"/>
    </location>
    <ligand>
        <name>NADP(+)</name>
        <dbReference type="ChEBI" id="CHEBI:58349"/>
    </ligand>
</feature>
<gene>
    <name evidence="17" type="primary">ribD</name>
    <name evidence="17" type="ORF">JQX41_01400</name>
    <name evidence="18" type="ORF">JQX48_01400</name>
</gene>
<evidence type="ECO:0000313" key="19">
    <source>
        <dbReference type="Proteomes" id="UP000755667"/>
    </source>
</evidence>
<evidence type="ECO:0000256" key="9">
    <source>
        <dbReference type="ARBA" id="ARBA00022857"/>
    </source>
</evidence>
<evidence type="ECO:0000313" key="17">
    <source>
        <dbReference type="EMBL" id="MBM2410944.1"/>
    </source>
</evidence>
<comment type="caution">
    <text evidence="17">The sequence shown here is derived from an EMBL/GenBank/DDBJ whole genome shotgun (WGS) entry which is preliminary data.</text>
</comment>
<evidence type="ECO:0000256" key="14">
    <source>
        <dbReference type="PIRSR" id="PIRSR006769-2"/>
    </source>
</evidence>
<comment type="pathway">
    <text evidence="2 12">Cofactor biosynthesis; riboflavin biosynthesis; 5-amino-6-(D-ribitylamino)uracil from GTP: step 2/4.</text>
</comment>
<dbReference type="EC" id="1.1.1.193" evidence="12"/>
<comment type="similarity">
    <text evidence="5 12">In the C-terminal section; belongs to the HTP reductase family.</text>
</comment>
<dbReference type="InterPro" id="IPR004794">
    <property type="entry name" value="Eubact_RibD"/>
</dbReference>
<evidence type="ECO:0000256" key="1">
    <source>
        <dbReference type="ARBA" id="ARBA00002151"/>
    </source>
</evidence>
<evidence type="ECO:0000256" key="15">
    <source>
        <dbReference type="PIRSR" id="PIRSR006769-3"/>
    </source>
</evidence>
<dbReference type="InterPro" id="IPR024072">
    <property type="entry name" value="DHFR-like_dom_sf"/>
</dbReference>
<feature type="binding site" evidence="14">
    <location>
        <begin position="298"/>
        <end position="304"/>
    </location>
    <ligand>
        <name>NADP(+)</name>
        <dbReference type="ChEBI" id="CHEBI:58349"/>
    </ligand>
</feature>
<keyword evidence="9 12" id="KW-0521">NADP</keyword>
<comment type="catalytic activity">
    <reaction evidence="12">
        <text>2,5-diamino-6-hydroxy-4-(5-phosphoribosylamino)-pyrimidine + H2O + H(+) = 5-amino-6-(5-phospho-D-ribosylamino)uracil + NH4(+)</text>
        <dbReference type="Rhea" id="RHEA:21868"/>
        <dbReference type="ChEBI" id="CHEBI:15377"/>
        <dbReference type="ChEBI" id="CHEBI:15378"/>
        <dbReference type="ChEBI" id="CHEBI:28938"/>
        <dbReference type="ChEBI" id="CHEBI:58453"/>
        <dbReference type="ChEBI" id="CHEBI:58614"/>
        <dbReference type="EC" id="3.5.4.26"/>
    </reaction>
</comment>
<dbReference type="Proteomes" id="UP000755667">
    <property type="component" value="Unassembled WGS sequence"/>
</dbReference>
<evidence type="ECO:0000256" key="5">
    <source>
        <dbReference type="ARBA" id="ARBA00007417"/>
    </source>
</evidence>
<dbReference type="GO" id="GO:0008703">
    <property type="term" value="F:5-amino-6-(5-phosphoribosylamino)uracil reductase activity"/>
    <property type="evidence" value="ECO:0007669"/>
    <property type="project" value="UniProtKB-EC"/>
</dbReference>
<dbReference type="GO" id="GO:0008270">
    <property type="term" value="F:zinc ion binding"/>
    <property type="evidence" value="ECO:0007669"/>
    <property type="project" value="InterPro"/>
</dbReference>
<feature type="binding site" evidence="14">
    <location>
        <position position="206"/>
    </location>
    <ligand>
        <name>substrate</name>
    </ligand>
</feature>
<evidence type="ECO:0000256" key="7">
    <source>
        <dbReference type="ARBA" id="ARBA00022723"/>
    </source>
</evidence>
<accession>A0A9Q2P6P1</accession>
<feature type="binding site" evidence="14">
    <location>
        <position position="156"/>
    </location>
    <ligand>
        <name>NADP(+)</name>
        <dbReference type="ChEBI" id="CHEBI:58349"/>
    </ligand>
</feature>
<dbReference type="InterPro" id="IPR002734">
    <property type="entry name" value="RibDG_C"/>
</dbReference>
<comment type="cofactor">
    <cofactor evidence="12 15">
        <name>Zn(2+)</name>
        <dbReference type="ChEBI" id="CHEBI:29105"/>
    </cofactor>
    <text evidence="12 15">Binds 1 zinc ion.</text>
</comment>
<keyword evidence="7 12" id="KW-0479">Metal-binding</keyword>
<dbReference type="InterPro" id="IPR050765">
    <property type="entry name" value="Riboflavin_Biosynth_HTPR"/>
</dbReference>
<dbReference type="GeneID" id="62639983"/>
<feature type="binding site" evidence="14">
    <location>
        <position position="296"/>
    </location>
    <ligand>
        <name>substrate</name>
    </ligand>
</feature>
<feature type="binding site" evidence="15">
    <location>
        <position position="52"/>
    </location>
    <ligand>
        <name>Zn(2+)</name>
        <dbReference type="ChEBI" id="CHEBI:29105"/>
        <note>catalytic</note>
    </ligand>
</feature>
<dbReference type="InterPro" id="IPR011549">
    <property type="entry name" value="RibD_C"/>
</dbReference>
<dbReference type="NCBIfam" id="TIGR00326">
    <property type="entry name" value="eubact_ribD"/>
    <property type="match status" value="1"/>
</dbReference>
<dbReference type="InterPro" id="IPR016192">
    <property type="entry name" value="APOBEC/CMP_deaminase_Zn-bd"/>
</dbReference>
<evidence type="ECO:0000256" key="11">
    <source>
        <dbReference type="ARBA" id="ARBA00023268"/>
    </source>
</evidence>
<feature type="binding site" evidence="15">
    <location>
        <position position="86"/>
    </location>
    <ligand>
        <name>Zn(2+)</name>
        <dbReference type="ChEBI" id="CHEBI:29105"/>
        <note>catalytic</note>
    </ligand>
</feature>
<dbReference type="InterPro" id="IPR002125">
    <property type="entry name" value="CMP_dCMP_dom"/>
</dbReference>
<dbReference type="GO" id="GO:0009231">
    <property type="term" value="P:riboflavin biosynthetic process"/>
    <property type="evidence" value="ECO:0007669"/>
    <property type="project" value="UniProtKB-KW"/>
</dbReference>
<comment type="pathway">
    <text evidence="3 12">Cofactor biosynthesis; riboflavin biosynthesis; 5-amino-6-(D-ribitylamino)uracil from GTP: step 3/4.</text>
</comment>
<dbReference type="PANTHER" id="PTHR38011">
    <property type="entry name" value="DIHYDROFOLATE REDUCTASE FAMILY PROTEIN (AFU_ORTHOLOGUE AFUA_8G06820)"/>
    <property type="match status" value="1"/>
</dbReference>
<evidence type="ECO:0000256" key="3">
    <source>
        <dbReference type="ARBA" id="ARBA00004910"/>
    </source>
</evidence>
<evidence type="ECO:0000256" key="4">
    <source>
        <dbReference type="ARBA" id="ARBA00005259"/>
    </source>
</evidence>
<feature type="binding site" evidence="14">
    <location>
        <position position="198"/>
    </location>
    <ligand>
        <name>NADP(+)</name>
        <dbReference type="ChEBI" id="CHEBI:58349"/>
    </ligand>
</feature>
<dbReference type="Proteomes" id="UP000809440">
    <property type="component" value="Unassembled WGS sequence"/>
</dbReference>
<keyword evidence="10 12" id="KW-0560">Oxidoreductase</keyword>
<keyword evidence="20" id="KW-1185">Reference proteome</keyword>
<dbReference type="GO" id="GO:0008835">
    <property type="term" value="F:diaminohydroxyphosphoribosylaminopyrimidine deaminase activity"/>
    <property type="evidence" value="ECO:0007669"/>
    <property type="project" value="UniProtKB-EC"/>
</dbReference>
<evidence type="ECO:0000256" key="12">
    <source>
        <dbReference type="PIRNR" id="PIRNR006769"/>
    </source>
</evidence>
<evidence type="ECO:0000313" key="18">
    <source>
        <dbReference type="EMBL" id="MBM2415611.1"/>
    </source>
</evidence>
<evidence type="ECO:0000256" key="13">
    <source>
        <dbReference type="PIRSR" id="PIRSR006769-1"/>
    </source>
</evidence>
<evidence type="ECO:0000256" key="8">
    <source>
        <dbReference type="ARBA" id="ARBA00022833"/>
    </source>
</evidence>
<dbReference type="Gene3D" id="3.40.430.10">
    <property type="entry name" value="Dihydrofolate Reductase, subunit A"/>
    <property type="match status" value="1"/>
</dbReference>
<evidence type="ECO:0000256" key="2">
    <source>
        <dbReference type="ARBA" id="ARBA00004882"/>
    </source>
</evidence>
<dbReference type="Pfam" id="PF01872">
    <property type="entry name" value="RibD_C"/>
    <property type="match status" value="1"/>
</dbReference>
<keyword evidence="12 17" id="KW-0378">Hydrolase</keyword>
<keyword evidence="6 12" id="KW-0686">Riboflavin biosynthesis</keyword>
<feature type="active site" description="Proton donor" evidence="13">
    <location>
        <position position="54"/>
    </location>
</feature>
<dbReference type="PROSITE" id="PS51747">
    <property type="entry name" value="CYT_DCMP_DEAMINASES_2"/>
    <property type="match status" value="1"/>
</dbReference>
<comment type="catalytic activity">
    <reaction evidence="12">
        <text>5-amino-6-(5-phospho-D-ribitylamino)uracil + NADP(+) = 5-amino-6-(5-phospho-D-ribosylamino)uracil + NADPH + H(+)</text>
        <dbReference type="Rhea" id="RHEA:17845"/>
        <dbReference type="ChEBI" id="CHEBI:15378"/>
        <dbReference type="ChEBI" id="CHEBI:57783"/>
        <dbReference type="ChEBI" id="CHEBI:58349"/>
        <dbReference type="ChEBI" id="CHEBI:58421"/>
        <dbReference type="ChEBI" id="CHEBI:58453"/>
        <dbReference type="EC" id="1.1.1.193"/>
    </reaction>
</comment>